<reference evidence="3 4" key="1">
    <citation type="journal article" date="2018" name="Nat. Biotechnol.">
        <title>A standardized bacterial taxonomy based on genome phylogeny substantially revises the tree of life.</title>
        <authorList>
            <person name="Parks D.H."/>
            <person name="Chuvochina M."/>
            <person name="Waite D.W."/>
            <person name="Rinke C."/>
            <person name="Skarshewski A."/>
            <person name="Chaumeil P.A."/>
            <person name="Hugenholtz P."/>
        </authorList>
    </citation>
    <scope>NUCLEOTIDE SEQUENCE [LARGE SCALE GENOMIC DNA]</scope>
    <source>
        <strain evidence="3">UBA8844</strain>
    </source>
</reference>
<dbReference type="Gene3D" id="3.20.20.140">
    <property type="entry name" value="Metal-dependent hydrolases"/>
    <property type="match status" value="1"/>
</dbReference>
<protein>
    <recommendedName>
        <fullName evidence="2">Amidohydrolase-related domain-containing protein</fullName>
    </recommendedName>
</protein>
<dbReference type="EMBL" id="DPIY01000009">
    <property type="protein sequence ID" value="HCT57379.1"/>
    <property type="molecule type" value="Genomic_DNA"/>
</dbReference>
<accession>A0A3D4V8A5</accession>
<feature type="domain" description="Amidohydrolase-related" evidence="2">
    <location>
        <begin position="25"/>
        <end position="282"/>
    </location>
</feature>
<dbReference type="InterPro" id="IPR032466">
    <property type="entry name" value="Metal_Hydrolase"/>
</dbReference>
<name>A0A3D4V8A5_9BACT</name>
<evidence type="ECO:0000256" key="1">
    <source>
        <dbReference type="SAM" id="MobiDB-lite"/>
    </source>
</evidence>
<dbReference type="OMA" id="WEWTIKA"/>
<dbReference type="Proteomes" id="UP000264071">
    <property type="component" value="Unassembled WGS sequence"/>
</dbReference>
<evidence type="ECO:0000313" key="4">
    <source>
        <dbReference type="Proteomes" id="UP000264071"/>
    </source>
</evidence>
<dbReference type="SUPFAM" id="SSF51556">
    <property type="entry name" value="Metallo-dependent hydrolases"/>
    <property type="match status" value="1"/>
</dbReference>
<evidence type="ECO:0000313" key="3">
    <source>
        <dbReference type="EMBL" id="HCT57379.1"/>
    </source>
</evidence>
<proteinExistence type="predicted"/>
<evidence type="ECO:0000259" key="2">
    <source>
        <dbReference type="Pfam" id="PF04909"/>
    </source>
</evidence>
<organism evidence="3 4">
    <name type="scientific">Gemmatimonas aurantiaca</name>
    <dbReference type="NCBI Taxonomy" id="173480"/>
    <lineage>
        <taxon>Bacteria</taxon>
        <taxon>Pseudomonadati</taxon>
        <taxon>Gemmatimonadota</taxon>
        <taxon>Gemmatimonadia</taxon>
        <taxon>Gemmatimonadales</taxon>
        <taxon>Gemmatimonadaceae</taxon>
        <taxon>Gemmatimonas</taxon>
    </lineage>
</organism>
<feature type="region of interest" description="Disordered" evidence="1">
    <location>
        <begin position="1"/>
        <end position="40"/>
    </location>
</feature>
<dbReference type="InterPro" id="IPR006680">
    <property type="entry name" value="Amidohydro-rel"/>
</dbReference>
<dbReference type="GO" id="GO:0016787">
    <property type="term" value="F:hydrolase activity"/>
    <property type="evidence" value="ECO:0007669"/>
    <property type="project" value="InterPro"/>
</dbReference>
<gene>
    <name evidence="3" type="ORF">DGD08_09240</name>
</gene>
<dbReference type="AlphaFoldDB" id="A0A3D4V8A5"/>
<dbReference type="Pfam" id="PF04909">
    <property type="entry name" value="Amidohydro_2"/>
    <property type="match status" value="1"/>
</dbReference>
<comment type="caution">
    <text evidence="3">The sequence shown here is derived from an EMBL/GenBank/DDBJ whole genome shotgun (WGS) entry which is preliminary data.</text>
</comment>
<sequence length="301" mass="32516">MTATTHAIASHHPAAVPLGGSDPLIDPHAHFHTPHTNRGDWQRYNQSRLEAGHRIGVRCHVASVLGSWGHTSPTYFASPDDQTQANDWMFDFADAQGARVKAYVAVNPNFTQHALGEITRGLQRGAIGIKLAAGRRADDVLLDDIAQAAAAARVPVLHHVWQHRRRDWPNQDASDGIELARLAQRHPTVTFLLAHIGGGGDWAHTPPAVRDVPNVVMDLSGSGIDRGMIDQALQWVGAKRLLWAADLTLCTGLTKLRALSYTGASPDEIADMRWRNAVRIFPPGAFDRAVAPGAPSAGACL</sequence>